<name>A0ABX7MSZ6_9GAMM</name>
<dbReference type="PANTHER" id="PTHR36509:SF3">
    <property type="entry name" value="SIGNAL PEPTIDE PROTEIN"/>
    <property type="match status" value="1"/>
</dbReference>
<sequence>MKIKTACLVAAIAFLGLAGCKEEAEAKDIAPSAEKYGVSNIEFVSGMPTPESSKRIFDTMDYYSGVMVYLWSLPAVGLQGWENANIDMGANPELDGQISLYTGYDGAGGILTPNTAVTYLISFVNTETQGPAVWEIPPGKTAGYVGDFWQRPVLDVGVAGKDRGKGIKLLIVGPDQEVPEHDDSYTVVRSPTNVVWLGTRNMEPFGPGHDKVTAGFDSYPFNKPELAGRKKLSKPKDAFNLYQPHGMEFWKNLNTIIQREKMLDRDQFFYGMLKNLGIEKGKPFNPSPEQQELLIEAERVGYMMSINNTFQKRFEGSRYYDDKRWFTIIVMSPDQVDETHGQMFERASYFHEALGSTYAMKVTEPGPGSAYLGQYESPEGGGFDGAKTYKLVVPADVPADQFWAMTVYNSHSRTLIRNEKKQAEINSALHELTVNDDGSTTIYIGPAAPEGFENNWIQTKEGQTWFSYFRFYGPSMPYFDKSWQLNDIELVE</sequence>
<dbReference type="PROSITE" id="PS51257">
    <property type="entry name" value="PROKAR_LIPOPROTEIN"/>
    <property type="match status" value="1"/>
</dbReference>
<dbReference type="InterPro" id="IPR037050">
    <property type="entry name" value="DUF1254_sf"/>
</dbReference>
<dbReference type="Pfam" id="PF06742">
    <property type="entry name" value="DUF1214"/>
    <property type="match status" value="1"/>
</dbReference>
<dbReference type="Gene3D" id="2.60.40.1610">
    <property type="entry name" value="Domain of unknown function DUF1254"/>
    <property type="match status" value="1"/>
</dbReference>
<dbReference type="Pfam" id="PF06863">
    <property type="entry name" value="DUF1254"/>
    <property type="match status" value="1"/>
</dbReference>
<gene>
    <name evidence="3" type="ORF">LPB19_03600</name>
</gene>
<feature type="domain" description="DUF1214" evidence="1">
    <location>
        <begin position="370"/>
        <end position="475"/>
    </location>
</feature>
<evidence type="ECO:0000313" key="3">
    <source>
        <dbReference type="EMBL" id="QSP95515.1"/>
    </source>
</evidence>
<reference evidence="3 4" key="1">
    <citation type="submission" date="2021-03" db="EMBL/GenBank/DDBJ databases">
        <title>Genome sequencing of Marinobacter sp. LPB0319.</title>
        <authorList>
            <person name="Kim J."/>
        </authorList>
    </citation>
    <scope>NUCLEOTIDE SEQUENCE [LARGE SCALE GENOMIC DNA]</scope>
    <source>
        <strain evidence="3 4">LPB0319</strain>
    </source>
</reference>
<dbReference type="InterPro" id="IPR010621">
    <property type="entry name" value="DUF1214"/>
</dbReference>
<dbReference type="Gene3D" id="2.60.120.600">
    <property type="entry name" value="Domain of unknown function DUF1214, C-terminal domain"/>
    <property type="match status" value="1"/>
</dbReference>
<dbReference type="SUPFAM" id="SSF160935">
    <property type="entry name" value="VPA0735-like"/>
    <property type="match status" value="1"/>
</dbReference>
<dbReference type="Proteomes" id="UP000663555">
    <property type="component" value="Chromosome"/>
</dbReference>
<dbReference type="RefSeq" id="WP_206644754.1">
    <property type="nucleotide sequence ID" value="NZ_CP071247.1"/>
</dbReference>
<dbReference type="InterPro" id="IPR010679">
    <property type="entry name" value="DUF1254"/>
</dbReference>
<dbReference type="EMBL" id="CP071247">
    <property type="protein sequence ID" value="QSP95515.1"/>
    <property type="molecule type" value="Genomic_DNA"/>
</dbReference>
<organism evidence="3 4">
    <name type="scientific">Marinobacter salinisoli</name>
    <dbReference type="NCBI Taxonomy" id="2769486"/>
    <lineage>
        <taxon>Bacteria</taxon>
        <taxon>Pseudomonadati</taxon>
        <taxon>Pseudomonadota</taxon>
        <taxon>Gammaproteobacteria</taxon>
        <taxon>Pseudomonadales</taxon>
        <taxon>Marinobacteraceae</taxon>
        <taxon>Marinobacter</taxon>
    </lineage>
</organism>
<dbReference type="Gene3D" id="1.10.3360.10">
    <property type="entry name" value="VPA0735-like domain"/>
    <property type="match status" value="1"/>
</dbReference>
<protein>
    <submittedName>
        <fullName evidence="3">DUF1254 domain-containing protein</fullName>
    </submittedName>
</protein>
<proteinExistence type="predicted"/>
<dbReference type="InterPro" id="IPR037049">
    <property type="entry name" value="DUF1214_C_sf"/>
</dbReference>
<evidence type="ECO:0000259" key="2">
    <source>
        <dbReference type="Pfam" id="PF06863"/>
    </source>
</evidence>
<evidence type="ECO:0000259" key="1">
    <source>
        <dbReference type="Pfam" id="PF06742"/>
    </source>
</evidence>
<accession>A0ABX7MSZ6</accession>
<feature type="domain" description="DUF1254" evidence="2">
    <location>
        <begin position="109"/>
        <end position="200"/>
    </location>
</feature>
<dbReference type="PANTHER" id="PTHR36509">
    <property type="entry name" value="BLL3101 PROTEIN"/>
    <property type="match status" value="1"/>
</dbReference>
<evidence type="ECO:0000313" key="4">
    <source>
        <dbReference type="Proteomes" id="UP000663555"/>
    </source>
</evidence>
<keyword evidence="4" id="KW-1185">Reference proteome</keyword>